<gene>
    <name evidence="1" type="ordered locus">Mar181_2978</name>
</gene>
<dbReference type="AlphaFoldDB" id="F6D1B6"/>
<dbReference type="eggNOG" id="COG2861">
    <property type="taxonomic scope" value="Bacteria"/>
</dbReference>
<dbReference type="Gene3D" id="3.20.20.370">
    <property type="entry name" value="Glycoside hydrolase/deacetylase"/>
    <property type="match status" value="1"/>
</dbReference>
<dbReference type="Proteomes" id="UP000009230">
    <property type="component" value="Chromosome"/>
</dbReference>
<evidence type="ECO:0008006" key="3">
    <source>
        <dbReference type="Google" id="ProtNLM"/>
    </source>
</evidence>
<reference evidence="1 2" key="1">
    <citation type="journal article" date="2012" name="Stand. Genomic Sci.">
        <title>Complete genome sequence of Marinomonas posidonica type strain (IVIA-Po-181(T)).</title>
        <authorList>
            <person name="Lucas-Elio P."/>
            <person name="Goodwin L."/>
            <person name="Woyke T."/>
            <person name="Pitluck S."/>
            <person name="Nolan M."/>
            <person name="Kyrpides N.C."/>
            <person name="Detter J.C."/>
            <person name="Copeland A."/>
            <person name="Lu M."/>
            <person name="Bruce D."/>
            <person name="Detter C."/>
            <person name="Tapia R."/>
            <person name="Han S."/>
            <person name="Land M.L."/>
            <person name="Ivanova N."/>
            <person name="Mikhailova N."/>
            <person name="Johnston A.W."/>
            <person name="Sanchez-Amat A."/>
        </authorList>
    </citation>
    <scope>NUCLEOTIDE SEQUENCE [LARGE SCALE GENOMIC DNA]</scope>
    <source>
        <strain evidence="2">CECT 7376 / NCIMB 14433 / IVIA-Po-181</strain>
    </source>
</reference>
<dbReference type="STRING" id="491952.Mar181_2978"/>
<sequence>MYPVKTYLTDASVKLASLIIFFVCSNTLFLSAAWAADDYVTLERPSKTEDVFDLSEYLALPEQKMPKEPEWLGPILPVTPTPKTLENTYPIIDSEHTWKPIVAPILLPPESAQPILPKPDETPLNEENSMAKKGFMDDHPKPPKIAILIDDLGYNRRGMEASLALPMEVALAILPETPYAHQTAVRAQAQSRMTLLHAPMENQRELKLGPGGLYAKMSEQELKAVLIKDLEGLPGIQGANNHMGSLLTTKTESMKWVMEVLKARSLFFIDSLTSPDSVAEKTAQEYGLRTVRRDVFLDNIRTEQAIDRQFSRLLKLARRHGSALAIGHPYPETMSYLQKRLVDLGRDGVRLVVLSELLKAPQSSMKAKK</sequence>
<evidence type="ECO:0000313" key="1">
    <source>
        <dbReference type="EMBL" id="AEF56005.1"/>
    </source>
</evidence>
<dbReference type="Pfam" id="PF04748">
    <property type="entry name" value="Polysacc_deac_2"/>
    <property type="match status" value="1"/>
</dbReference>
<dbReference type="EMBL" id="CP002771">
    <property type="protein sequence ID" value="AEF56005.1"/>
    <property type="molecule type" value="Genomic_DNA"/>
</dbReference>
<dbReference type="CDD" id="cd10936">
    <property type="entry name" value="CE4_DAC2"/>
    <property type="match status" value="1"/>
</dbReference>
<dbReference type="InterPro" id="IPR006837">
    <property type="entry name" value="Divergent_DAC"/>
</dbReference>
<proteinExistence type="predicted"/>
<evidence type="ECO:0000313" key="2">
    <source>
        <dbReference type="Proteomes" id="UP000009230"/>
    </source>
</evidence>
<dbReference type="HOGENOM" id="CLU_749657_0_0_6"/>
<dbReference type="RefSeq" id="WP_013797476.1">
    <property type="nucleotide sequence ID" value="NC_015559.1"/>
</dbReference>
<name>F6D1B6_MARPP</name>
<dbReference type="SUPFAM" id="SSF88713">
    <property type="entry name" value="Glycoside hydrolase/deacetylase"/>
    <property type="match status" value="1"/>
</dbReference>
<accession>F6D1B6</accession>
<dbReference type="GO" id="GO:0005975">
    <property type="term" value="P:carbohydrate metabolic process"/>
    <property type="evidence" value="ECO:0007669"/>
    <property type="project" value="InterPro"/>
</dbReference>
<dbReference type="PANTHER" id="PTHR30105:SF2">
    <property type="entry name" value="DIVERGENT POLYSACCHARIDE DEACETYLASE SUPERFAMILY"/>
    <property type="match status" value="1"/>
</dbReference>
<organism evidence="1 2">
    <name type="scientific">Marinomonas posidonica (strain CECT 7376 / NCIMB 14433 / IVIA-Po-181)</name>
    <dbReference type="NCBI Taxonomy" id="491952"/>
    <lineage>
        <taxon>Bacteria</taxon>
        <taxon>Pseudomonadati</taxon>
        <taxon>Pseudomonadota</taxon>
        <taxon>Gammaproteobacteria</taxon>
        <taxon>Oceanospirillales</taxon>
        <taxon>Oceanospirillaceae</taxon>
        <taxon>Marinomonas</taxon>
    </lineage>
</organism>
<dbReference type="KEGG" id="mpc:Mar181_2978"/>
<dbReference type="InterPro" id="IPR011330">
    <property type="entry name" value="Glyco_hydro/deAcase_b/a-brl"/>
</dbReference>
<keyword evidence="2" id="KW-1185">Reference proteome</keyword>
<dbReference type="PANTHER" id="PTHR30105">
    <property type="entry name" value="UNCHARACTERIZED YIBQ-RELATED"/>
    <property type="match status" value="1"/>
</dbReference>
<protein>
    <recommendedName>
        <fullName evidence="3">Divergent polysaccharide deacetylase family protein</fullName>
    </recommendedName>
</protein>